<evidence type="ECO:0000256" key="8">
    <source>
        <dbReference type="ARBA" id="ARBA00023136"/>
    </source>
</evidence>
<comment type="similarity">
    <text evidence="2 9">Belongs to the membrane fusion protein (MFP) (TC 8.A.1) family.</text>
</comment>
<keyword evidence="10" id="KW-0175">Coiled coil</keyword>
<organism evidence="13 14">
    <name type="scientific">Thiomicrorhabdus immobilis</name>
    <dbReference type="NCBI Taxonomy" id="2791037"/>
    <lineage>
        <taxon>Bacteria</taxon>
        <taxon>Pseudomonadati</taxon>
        <taxon>Pseudomonadota</taxon>
        <taxon>Gammaproteobacteria</taxon>
        <taxon>Thiotrichales</taxon>
        <taxon>Piscirickettsiaceae</taxon>
        <taxon>Thiomicrorhabdus</taxon>
    </lineage>
</organism>
<evidence type="ECO:0000256" key="9">
    <source>
        <dbReference type="RuleBase" id="RU365093"/>
    </source>
</evidence>
<dbReference type="InterPro" id="IPR010129">
    <property type="entry name" value="T1SS_HlyD"/>
</dbReference>
<keyword evidence="8 9" id="KW-0472">Membrane</keyword>
<dbReference type="EMBL" id="AP024202">
    <property type="protein sequence ID" value="BCN94144.1"/>
    <property type="molecule type" value="Genomic_DNA"/>
</dbReference>
<keyword evidence="14" id="KW-1185">Reference proteome</keyword>
<feature type="transmembrane region" description="Helical" evidence="9">
    <location>
        <begin position="12"/>
        <end position="35"/>
    </location>
</feature>
<dbReference type="Proteomes" id="UP001054820">
    <property type="component" value="Chromosome"/>
</dbReference>
<evidence type="ECO:0000256" key="2">
    <source>
        <dbReference type="ARBA" id="ARBA00009477"/>
    </source>
</evidence>
<keyword evidence="6 9" id="KW-0812">Transmembrane</keyword>
<evidence type="ECO:0000256" key="1">
    <source>
        <dbReference type="ARBA" id="ARBA00004377"/>
    </source>
</evidence>
<gene>
    <name evidence="13" type="ORF">THMIRHAM_19290</name>
</gene>
<feature type="coiled-coil region" evidence="10">
    <location>
        <begin position="94"/>
        <end position="275"/>
    </location>
</feature>
<evidence type="ECO:0000256" key="6">
    <source>
        <dbReference type="ARBA" id="ARBA00022692"/>
    </source>
</evidence>
<dbReference type="Pfam" id="PF25994">
    <property type="entry name" value="HH_AprE"/>
    <property type="match status" value="1"/>
</dbReference>
<dbReference type="InterPro" id="IPR058982">
    <property type="entry name" value="Beta-barrel_AprE"/>
</dbReference>
<dbReference type="PANTHER" id="PTHR30386">
    <property type="entry name" value="MEMBRANE FUSION SUBUNIT OF EMRAB-TOLC MULTIDRUG EFFLUX PUMP"/>
    <property type="match status" value="1"/>
</dbReference>
<evidence type="ECO:0000259" key="11">
    <source>
        <dbReference type="Pfam" id="PF25994"/>
    </source>
</evidence>
<dbReference type="InterPro" id="IPR050739">
    <property type="entry name" value="MFP"/>
</dbReference>
<reference evidence="13" key="1">
    <citation type="journal article" date="2022" name="Arch. Microbiol.">
        <title>Thiomicrorhabdus immobilis sp. nov., a mesophilic sulfur-oxidizing bacterium isolated from sediment of a brackish lake in northern Japan.</title>
        <authorList>
            <person name="Kojima H."/>
            <person name="Mochizuki J."/>
            <person name="Kanda M."/>
            <person name="Watanabe T."/>
            <person name="Fukui M."/>
        </authorList>
    </citation>
    <scope>NUCLEOTIDE SEQUENCE</scope>
    <source>
        <strain evidence="13">Am19</strain>
    </source>
</reference>
<evidence type="ECO:0000313" key="13">
    <source>
        <dbReference type="EMBL" id="BCN94144.1"/>
    </source>
</evidence>
<dbReference type="Pfam" id="PF26002">
    <property type="entry name" value="Beta-barrel_AprE"/>
    <property type="match status" value="1"/>
</dbReference>
<keyword evidence="4 9" id="KW-1003">Cell membrane</keyword>
<name>A0ABM7MFE1_9GAMM</name>
<feature type="domain" description="AprE-like long alpha-helical hairpin" evidence="11">
    <location>
        <begin position="92"/>
        <end position="274"/>
    </location>
</feature>
<dbReference type="RefSeq" id="WP_237261616.1">
    <property type="nucleotide sequence ID" value="NZ_AP024202.1"/>
</dbReference>
<feature type="domain" description="AprE-like beta-barrel" evidence="12">
    <location>
        <begin position="317"/>
        <end position="404"/>
    </location>
</feature>
<proteinExistence type="inferred from homology"/>
<dbReference type="Gene3D" id="2.40.30.170">
    <property type="match status" value="1"/>
</dbReference>
<keyword evidence="7 9" id="KW-1133">Transmembrane helix</keyword>
<comment type="subcellular location">
    <subcellularLocation>
        <location evidence="1 9">Cell inner membrane</location>
        <topology evidence="1 9">Single-pass membrane protein</topology>
    </subcellularLocation>
</comment>
<dbReference type="PANTHER" id="PTHR30386:SF26">
    <property type="entry name" value="TRANSPORT PROTEIN COMB"/>
    <property type="match status" value="1"/>
</dbReference>
<keyword evidence="5 9" id="KW-0997">Cell inner membrane</keyword>
<keyword evidence="3 9" id="KW-0813">Transport</keyword>
<evidence type="ECO:0000313" key="14">
    <source>
        <dbReference type="Proteomes" id="UP001054820"/>
    </source>
</evidence>
<dbReference type="NCBIfam" id="TIGR01843">
    <property type="entry name" value="type_I_hlyD"/>
    <property type="match status" value="1"/>
</dbReference>
<dbReference type="InterPro" id="IPR058781">
    <property type="entry name" value="HH_AprE-like"/>
</dbReference>
<evidence type="ECO:0000256" key="7">
    <source>
        <dbReference type="ARBA" id="ARBA00022989"/>
    </source>
</evidence>
<evidence type="ECO:0000256" key="10">
    <source>
        <dbReference type="SAM" id="Coils"/>
    </source>
</evidence>
<evidence type="ECO:0000259" key="12">
    <source>
        <dbReference type="Pfam" id="PF26002"/>
    </source>
</evidence>
<dbReference type="Gene3D" id="2.40.50.100">
    <property type="match status" value="1"/>
</dbReference>
<dbReference type="Gene3D" id="1.10.287.470">
    <property type="entry name" value="Helix hairpin bin"/>
    <property type="match status" value="1"/>
</dbReference>
<dbReference type="PRINTS" id="PR01490">
    <property type="entry name" value="RTXTOXIND"/>
</dbReference>
<protein>
    <recommendedName>
        <fullName evidence="9">Membrane fusion protein (MFP) family protein</fullName>
    </recommendedName>
</protein>
<sequence>MKKPTDDIEKLSYTTHGLTVVTSIFLIGIFVWAALSPLDIVSQARGTIIPASKVQEIQHLEGGIIQEIKVHEGDEVEMGQPLLILSSINNASDMGEIELRIASLKADIHRLESEASNLEQLDFDETFTKQHTKLVLQANELFLARLANLESSLEAQKQEIESKKQELEETRTRLKSSKQRLSFIKEQIEIGKKLLANNLSNRYEQIERLKEANTLQSHIDEDSILIKRHYAAIEKAQNQLQQIQLQNQQDIQAELSETKRNLDEFIKRADKYRDSLERTIIRAPVKGIVKRVNIVTEGGVVRPGVTIMELVPGEDKLVVEAQLMPQDVGYVYVGQRAFVQLEGPDAFRLGKIMGVVSHVSPDSLVTEEGQAYFVVKIILDKKSFGDEQEKIDLFPGMVVNVGIILNQRTVLEYIFSPFLASMPFIFSEK</sequence>
<evidence type="ECO:0000256" key="3">
    <source>
        <dbReference type="ARBA" id="ARBA00022448"/>
    </source>
</evidence>
<evidence type="ECO:0000256" key="4">
    <source>
        <dbReference type="ARBA" id="ARBA00022475"/>
    </source>
</evidence>
<accession>A0ABM7MFE1</accession>
<evidence type="ECO:0000256" key="5">
    <source>
        <dbReference type="ARBA" id="ARBA00022519"/>
    </source>
</evidence>